<dbReference type="GO" id="GO:0008237">
    <property type="term" value="F:metallopeptidase activity"/>
    <property type="evidence" value="ECO:0007669"/>
    <property type="project" value="InterPro"/>
</dbReference>
<organism evidence="1 2">
    <name type="scientific">Agromyces tardus</name>
    <dbReference type="NCBI Taxonomy" id="2583849"/>
    <lineage>
        <taxon>Bacteria</taxon>
        <taxon>Bacillati</taxon>
        <taxon>Actinomycetota</taxon>
        <taxon>Actinomycetes</taxon>
        <taxon>Micrococcales</taxon>
        <taxon>Microbacteriaceae</taxon>
        <taxon>Agromyces</taxon>
    </lineage>
</organism>
<dbReference type="PANTHER" id="PTHR46580:SF2">
    <property type="entry name" value="MAM DOMAIN-CONTAINING PROTEIN"/>
    <property type="match status" value="1"/>
</dbReference>
<dbReference type="PANTHER" id="PTHR46580">
    <property type="entry name" value="SENSOR KINASE-RELATED"/>
    <property type="match status" value="1"/>
</dbReference>
<gene>
    <name evidence="1" type="ORF">EDM22_09130</name>
</gene>
<reference evidence="1 2" key="1">
    <citation type="submission" date="2018-10" db="EMBL/GenBank/DDBJ databases">
        <title>Isolation, diversity and antibacterial activity of antinobacteria from the wheat rhizosphere soil.</title>
        <authorList>
            <person name="Sun T."/>
        </authorList>
    </citation>
    <scope>NUCLEOTIDE SEQUENCE [LARGE SCALE GENOMIC DNA]</scope>
    <source>
        <strain evidence="1 2">SJ-23</strain>
    </source>
</reference>
<sequence>MLGASTEGDVMADSATILQDVGIDDPKRKTLAILGDGFDAAGQAAFNKFVQDKVIDAVFGSGYYNEDSAAWNIIRVNLESKDPAASTRTWNLMGTPTKKSDDTKTESLKDTALGIISNGEWWYDWFEDSAKTQKAIQDAVKKWAPGADFTLIVVNSTLPGGLRSGTVLKVTMAENWDTIAHEFGHGFGDLADEYGKSAKGAYDGKKEGEPKKVNVTITKTLNGLKWAQFVDPATPVPTGIGADAGYTAGAKPAGWDDSLDAGLFEGGHTYATGIYRPAIACRMKTNPNEFCPVCYTELKRVHHETTGRSFRRLAAGHFTPDRAPEFLEYGDRSITLYRQAGDSWQHVHTTADAMSGWDVKPGDQFFTGDFDGDGRDEVVVYNSVDFPIPYLGLFEVRLDGTLHLLARYDGDIPGWGGFARNDRFLVGDFDGDGKQDLLIYNLADWSSRYVALLTSTGRGFRLTRFYENELPGWGALAPWDMFSAGDFSGTGRDDVLIWNGRDWSEKFLGILRLQRSGFRTIRLYVDDLPGWGGFATNDRIYIGDFDGDGKDDLYLFNGLDWSSRYLGMFRSTGSGFTRVRLYEDDVPGWGGLRAGDQFEPADLTGSGKVGLFAWNTHDWSVGYAGRMLSDGTHLRADWEEDWVGEWHLSRQDQFTVVPPTRPRLGAGTVAEAAHSAHAVASPEHSGIAVASHGTAIEQAHGPVHRVVPTGPVGILAHNRDWLGSMDTTASVRLERIYKQWLHDYRHGRNW</sequence>
<dbReference type="Gene3D" id="3.40.390.10">
    <property type="entry name" value="Collagenase (Catalytic Domain)"/>
    <property type="match status" value="1"/>
</dbReference>
<keyword evidence="2" id="KW-1185">Reference proteome</keyword>
<evidence type="ECO:0000313" key="1">
    <source>
        <dbReference type="EMBL" id="RNB49924.1"/>
    </source>
</evidence>
<name>A0A3M8AFC2_9MICO</name>
<evidence type="ECO:0008006" key="3">
    <source>
        <dbReference type="Google" id="ProtNLM"/>
    </source>
</evidence>
<dbReference type="EMBL" id="RHHB01000013">
    <property type="protein sequence ID" value="RNB49924.1"/>
    <property type="molecule type" value="Genomic_DNA"/>
</dbReference>
<dbReference type="InterPro" id="IPR019026">
    <property type="entry name" value="Peptidase_M64_IgA"/>
</dbReference>
<dbReference type="Pfam" id="PF09471">
    <property type="entry name" value="Peptidase_M64"/>
    <property type="match status" value="1"/>
</dbReference>
<dbReference type="Gene3D" id="2.40.128.340">
    <property type="match status" value="1"/>
</dbReference>
<dbReference type="AlphaFoldDB" id="A0A3M8AFC2"/>
<dbReference type="OrthoDB" id="68195at2"/>
<dbReference type="SUPFAM" id="SSF69318">
    <property type="entry name" value="Integrin alpha N-terminal domain"/>
    <property type="match status" value="1"/>
</dbReference>
<dbReference type="InterPro" id="IPR028994">
    <property type="entry name" value="Integrin_alpha_N"/>
</dbReference>
<dbReference type="Proteomes" id="UP000275048">
    <property type="component" value="Unassembled WGS sequence"/>
</dbReference>
<accession>A0A3M8AFC2</accession>
<protein>
    <recommendedName>
        <fullName evidence="3">VCBS repeat-containing protein</fullName>
    </recommendedName>
</protein>
<proteinExistence type="predicted"/>
<comment type="caution">
    <text evidence="1">The sequence shown here is derived from an EMBL/GenBank/DDBJ whole genome shotgun (WGS) entry which is preliminary data.</text>
</comment>
<dbReference type="InterPro" id="IPR024079">
    <property type="entry name" value="MetalloPept_cat_dom_sf"/>
</dbReference>
<evidence type="ECO:0000313" key="2">
    <source>
        <dbReference type="Proteomes" id="UP000275048"/>
    </source>
</evidence>